<evidence type="ECO:0000313" key="2">
    <source>
        <dbReference type="Proteomes" id="UP000518206"/>
    </source>
</evidence>
<dbReference type="EMBL" id="JACHVX010000003">
    <property type="protein sequence ID" value="MBB2923224.1"/>
    <property type="molecule type" value="Genomic_DNA"/>
</dbReference>
<gene>
    <name evidence="1" type="ORF">FHR80_002149</name>
</gene>
<organism evidence="1 2">
    <name type="scientific">Cellulomonas cellasea</name>
    <dbReference type="NCBI Taxonomy" id="43670"/>
    <lineage>
        <taxon>Bacteria</taxon>
        <taxon>Bacillati</taxon>
        <taxon>Actinomycetota</taxon>
        <taxon>Actinomycetes</taxon>
        <taxon>Micrococcales</taxon>
        <taxon>Cellulomonadaceae</taxon>
        <taxon>Cellulomonas</taxon>
    </lineage>
</organism>
<accession>A0A7W4UG73</accession>
<sequence length="220" mass="24786">MPSLEELRERLVGRFQQMCHRTGMYVPDARAAEVFCYEHFEVLSYIDDCEQAYEQEMTRRRRDDFGPMGAESMLRWFAPGEVRVDGHDRTVRSTGNAEVAAWYAELAALFGWLDVPRLSADDLAAVVSALSDPDGIDTWTRGRLVTELPAASIVVNRRVHCYAPPQPDARWVFVDVLSEWGPPWDRPEAPVRSYRTAGPRGARAAMVVSTLGRQTLASPD</sequence>
<protein>
    <submittedName>
        <fullName evidence="1">Uncharacterized protein</fullName>
    </submittedName>
</protein>
<name>A0A7W4UG73_9CELL</name>
<dbReference type="AlphaFoldDB" id="A0A7W4UG73"/>
<comment type="caution">
    <text evidence="1">The sequence shown here is derived from an EMBL/GenBank/DDBJ whole genome shotgun (WGS) entry which is preliminary data.</text>
</comment>
<proteinExistence type="predicted"/>
<evidence type="ECO:0000313" key="1">
    <source>
        <dbReference type="EMBL" id="MBB2923224.1"/>
    </source>
</evidence>
<dbReference type="RefSeq" id="WP_183296096.1">
    <property type="nucleotide sequence ID" value="NZ_JACHVX010000003.1"/>
</dbReference>
<reference evidence="1 2" key="1">
    <citation type="submission" date="2020-08" db="EMBL/GenBank/DDBJ databases">
        <title>The Agave Microbiome: Exploring the role of microbial communities in plant adaptations to desert environments.</title>
        <authorList>
            <person name="Partida-Martinez L.P."/>
        </authorList>
    </citation>
    <scope>NUCLEOTIDE SEQUENCE [LARGE SCALE GENOMIC DNA]</scope>
    <source>
        <strain evidence="1 2">RAS26</strain>
    </source>
</reference>
<reference evidence="1 2" key="2">
    <citation type="submission" date="2020-08" db="EMBL/GenBank/DDBJ databases">
        <authorList>
            <person name="Partida-Martinez L."/>
            <person name="Huntemann M."/>
            <person name="Clum A."/>
            <person name="Wang J."/>
            <person name="Palaniappan K."/>
            <person name="Ritter S."/>
            <person name="Chen I.-M."/>
            <person name="Stamatis D."/>
            <person name="Reddy T."/>
            <person name="O'Malley R."/>
            <person name="Daum C."/>
            <person name="Shapiro N."/>
            <person name="Ivanova N."/>
            <person name="Kyrpides N."/>
            <person name="Woyke T."/>
        </authorList>
    </citation>
    <scope>NUCLEOTIDE SEQUENCE [LARGE SCALE GENOMIC DNA]</scope>
    <source>
        <strain evidence="1 2">RAS26</strain>
    </source>
</reference>
<dbReference type="Proteomes" id="UP000518206">
    <property type="component" value="Unassembled WGS sequence"/>
</dbReference>